<dbReference type="STRING" id="1150469.RSPPHO_00562"/>
<dbReference type="InterPro" id="IPR011989">
    <property type="entry name" value="ARM-like"/>
</dbReference>
<keyword evidence="2" id="KW-0456">Lyase</keyword>
<evidence type="ECO:0000313" key="3">
    <source>
        <dbReference type="Proteomes" id="UP000033220"/>
    </source>
</evidence>
<evidence type="ECO:0000313" key="2">
    <source>
        <dbReference type="EMBL" id="CCG07188.1"/>
    </source>
</evidence>
<dbReference type="KEGG" id="rpm:RSPPHO_00562"/>
<accession>H6SPR8</accession>
<dbReference type="GO" id="GO:0016491">
    <property type="term" value="F:oxidoreductase activity"/>
    <property type="evidence" value="ECO:0007669"/>
    <property type="project" value="TreeGrafter"/>
</dbReference>
<dbReference type="PROSITE" id="PS50077">
    <property type="entry name" value="HEAT_REPEAT"/>
    <property type="match status" value="1"/>
</dbReference>
<organism evidence="2 3">
    <name type="scientific">Pararhodospirillum photometricum DSM 122</name>
    <dbReference type="NCBI Taxonomy" id="1150469"/>
    <lineage>
        <taxon>Bacteria</taxon>
        <taxon>Pseudomonadati</taxon>
        <taxon>Pseudomonadota</taxon>
        <taxon>Alphaproteobacteria</taxon>
        <taxon>Rhodospirillales</taxon>
        <taxon>Rhodospirillaceae</taxon>
        <taxon>Pararhodospirillum</taxon>
    </lineage>
</organism>
<dbReference type="PATRIC" id="fig|1150469.3.peg.659"/>
<name>H6SPR8_PARPM</name>
<comment type="function">
    <text evidence="1">Catalyzes the hydroxylation of the N(6)-(4-aminobutyl)-L-lysine intermediate produced by deoxyhypusine synthase/DHPS on a critical lysine of the eukaryotic translation initiation factor 5A/eIF-5A. This is the second step of the post-translational modification of that lysine into an unusual amino acid residue named hypusine. Hypusination is unique to mature eIF-5A factor and is essential for its function.</text>
</comment>
<sequence length="247" mass="26552">MACRGSWCDGEEPMWFCRPRALRASSVVGLVWTRGCIMGLVKGKPSPTGKRPAKGPRDLDALLLDLEDEDSGVRRAAVRALAHQEAANPVVAGALCDRLDEERSPSVRAVLFTALIRLASPEVAGRLAMLLRSDDAPLRNGAIEALQAMPEAVTPHLRRLLTDPDSDIRIFAVNILGALSLAEAPDLLAEVLTNDDHVNVCGAAVDALAEVGTPNHIEILEGVRVRFAGDGFMTFAIDTALRRIRGH</sequence>
<dbReference type="AlphaFoldDB" id="H6SPR8"/>
<dbReference type="eggNOG" id="COG1413">
    <property type="taxonomic scope" value="Bacteria"/>
</dbReference>
<dbReference type="InterPro" id="IPR016024">
    <property type="entry name" value="ARM-type_fold"/>
</dbReference>
<dbReference type="InterPro" id="IPR021133">
    <property type="entry name" value="HEAT_type_2"/>
</dbReference>
<keyword evidence="3" id="KW-1185">Reference proteome</keyword>
<dbReference type="Gene3D" id="1.25.10.10">
    <property type="entry name" value="Leucine-rich Repeat Variant"/>
    <property type="match status" value="1"/>
</dbReference>
<dbReference type="Pfam" id="PF13646">
    <property type="entry name" value="HEAT_2"/>
    <property type="match status" value="2"/>
</dbReference>
<dbReference type="PANTHER" id="PTHR12697:SF5">
    <property type="entry name" value="DEOXYHYPUSINE HYDROXYLASE"/>
    <property type="match status" value="1"/>
</dbReference>
<dbReference type="Proteomes" id="UP000033220">
    <property type="component" value="Chromosome DSM 122"/>
</dbReference>
<proteinExistence type="predicted"/>
<dbReference type="EMBL" id="HE663493">
    <property type="protein sequence ID" value="CCG07188.1"/>
    <property type="molecule type" value="Genomic_DNA"/>
</dbReference>
<evidence type="ECO:0000256" key="1">
    <source>
        <dbReference type="ARBA" id="ARBA00045876"/>
    </source>
</evidence>
<gene>
    <name evidence="2" type="ORF">RSPPHO_00562</name>
</gene>
<protein>
    <submittedName>
        <fullName evidence="2">PBS lyase HEAT-like repeat</fullName>
    </submittedName>
</protein>
<dbReference type="PANTHER" id="PTHR12697">
    <property type="entry name" value="PBS LYASE HEAT-LIKE PROTEIN"/>
    <property type="match status" value="1"/>
</dbReference>
<dbReference type="GO" id="GO:0016829">
    <property type="term" value="F:lyase activity"/>
    <property type="evidence" value="ECO:0007669"/>
    <property type="project" value="UniProtKB-KW"/>
</dbReference>
<dbReference type="HOGENOM" id="CLU_108804_0_0_5"/>
<dbReference type="SUPFAM" id="SSF48371">
    <property type="entry name" value="ARM repeat"/>
    <property type="match status" value="1"/>
</dbReference>
<reference evidence="2 3" key="1">
    <citation type="submission" date="2012-02" db="EMBL/GenBank/DDBJ databases">
        <title>Shotgun genome sequence of Phaeospirillum photometricum DSM 122.</title>
        <authorList>
            <person name="Duquesne K."/>
            <person name="Sturgis J."/>
        </authorList>
    </citation>
    <scope>NUCLEOTIDE SEQUENCE [LARGE SCALE GENOMIC DNA]</scope>
    <source>
        <strain evidence="3">DSM122</strain>
    </source>
</reference>